<protein>
    <submittedName>
        <fullName evidence="2">Starch-binding associating with outer membrane</fullName>
    </submittedName>
</protein>
<gene>
    <name evidence="2" type="ORF">SAMN05660895_2176</name>
</gene>
<dbReference type="InterPro" id="IPR041662">
    <property type="entry name" value="SusD-like_2"/>
</dbReference>
<evidence type="ECO:0000256" key="1">
    <source>
        <dbReference type="SAM" id="SignalP"/>
    </source>
</evidence>
<feature type="signal peptide" evidence="1">
    <location>
        <begin position="1"/>
        <end position="25"/>
    </location>
</feature>
<reference evidence="3" key="1">
    <citation type="submission" date="2016-10" db="EMBL/GenBank/DDBJ databases">
        <authorList>
            <person name="Varghese N."/>
            <person name="Submissions S."/>
        </authorList>
    </citation>
    <scope>NUCLEOTIDE SEQUENCE [LARGE SCALE GENOMIC DNA]</scope>
    <source>
        <strain evidence="3">DSM 14807</strain>
    </source>
</reference>
<keyword evidence="1" id="KW-0732">Signal</keyword>
<name>A0A1I7NKI1_9BACT</name>
<dbReference type="RefSeq" id="WP_092461037.1">
    <property type="nucleotide sequence ID" value="NZ_FPCJ01000001.1"/>
</dbReference>
<sequence>MKKFRTYAFSLLMLCGLTLSLSSCKKYLDINSDPSNPDNVEAALWLSPILSKMAVDVGFDGRYLGCYDNFFHYYAGSSNADLYGYYPASDNMGQIWRMVYFDMGMNLSRMIENGMNAKQWDYVGVGYALRAWGWLTATDYHGPIIIKDAFIEDPNKSEYDYDDQQYAYQTVFALCDSALAYLNRTDGGVSQTNLARGDLVYKGDRSKWIKFVYGLKARAMQTLSNKSSQYYNPDSVITWVNQSFASNADNFLVPFNGNSSADANFLSPTRNNFSIYRQSQFIVNLMNGTVFGQADPRMPVMLVTDAAGVYRGADAVLGDTARAVTSRALLNPYGLSRSPQHGDPGKYVFSEGPFPIMTYAELQFCKAEAAYKKGDMTTALAAYQNGIKAHIQFCGLKLTDTAVVSYLGNLQVVPTDPNQLTLSMIMCQKFIALWGFGFVEVWNDLRKYHYTDTDPKTGQQVFTGFTLPLPSQMYVDNNGKPAYRVRPRYNSEYVWNMNALKKIGADQPDYHTLECWFSQP</sequence>
<keyword evidence="3" id="KW-1185">Reference proteome</keyword>
<dbReference type="EMBL" id="FPCJ01000001">
    <property type="protein sequence ID" value="SFV35191.1"/>
    <property type="molecule type" value="Genomic_DNA"/>
</dbReference>
<dbReference type="PROSITE" id="PS51257">
    <property type="entry name" value="PROKAR_LIPOPROTEIN"/>
    <property type="match status" value="1"/>
</dbReference>
<proteinExistence type="predicted"/>
<evidence type="ECO:0000313" key="3">
    <source>
        <dbReference type="Proteomes" id="UP000199537"/>
    </source>
</evidence>
<organism evidence="2 3">
    <name type="scientific">Thermoflavifilum thermophilum</name>
    <dbReference type="NCBI Taxonomy" id="1393122"/>
    <lineage>
        <taxon>Bacteria</taxon>
        <taxon>Pseudomonadati</taxon>
        <taxon>Bacteroidota</taxon>
        <taxon>Chitinophagia</taxon>
        <taxon>Chitinophagales</taxon>
        <taxon>Chitinophagaceae</taxon>
        <taxon>Thermoflavifilum</taxon>
    </lineage>
</organism>
<accession>A0A1I7NKI1</accession>
<dbReference type="STRING" id="1393122.SAMN05660895_2176"/>
<evidence type="ECO:0000313" key="2">
    <source>
        <dbReference type="EMBL" id="SFV35191.1"/>
    </source>
</evidence>
<dbReference type="OrthoDB" id="9766256at2"/>
<feature type="chain" id="PRO_5011740238" evidence="1">
    <location>
        <begin position="26"/>
        <end position="520"/>
    </location>
</feature>
<dbReference type="AlphaFoldDB" id="A0A1I7NKI1"/>
<dbReference type="Gene3D" id="1.25.40.390">
    <property type="match status" value="1"/>
</dbReference>
<dbReference type="Proteomes" id="UP000199537">
    <property type="component" value="Unassembled WGS sequence"/>
</dbReference>
<dbReference type="SUPFAM" id="SSF48452">
    <property type="entry name" value="TPR-like"/>
    <property type="match status" value="1"/>
</dbReference>
<dbReference type="Pfam" id="PF12771">
    <property type="entry name" value="SusD-like_2"/>
    <property type="match status" value="1"/>
</dbReference>
<dbReference type="InterPro" id="IPR011990">
    <property type="entry name" value="TPR-like_helical_dom_sf"/>
</dbReference>